<dbReference type="SUPFAM" id="SSF54427">
    <property type="entry name" value="NTF2-like"/>
    <property type="match status" value="1"/>
</dbReference>
<keyword evidence="1" id="KW-0732">Signal</keyword>
<gene>
    <name evidence="2" type="ORF">BDZ94DRAFT_1310643</name>
</gene>
<dbReference type="EMBL" id="MU150285">
    <property type="protein sequence ID" value="KAF9461367.1"/>
    <property type="molecule type" value="Genomic_DNA"/>
</dbReference>
<proteinExistence type="predicted"/>
<evidence type="ECO:0000313" key="2">
    <source>
        <dbReference type="EMBL" id="KAF9461367.1"/>
    </source>
</evidence>
<dbReference type="AlphaFoldDB" id="A0A9P5Y317"/>
<keyword evidence="3" id="KW-1185">Reference proteome</keyword>
<evidence type="ECO:0000256" key="1">
    <source>
        <dbReference type="SAM" id="SignalP"/>
    </source>
</evidence>
<name>A0A9P5Y317_9AGAR</name>
<feature type="signal peptide" evidence="1">
    <location>
        <begin position="1"/>
        <end position="25"/>
    </location>
</feature>
<dbReference type="Gene3D" id="3.10.450.50">
    <property type="match status" value="1"/>
</dbReference>
<evidence type="ECO:0000313" key="3">
    <source>
        <dbReference type="Proteomes" id="UP000807353"/>
    </source>
</evidence>
<organism evidence="2 3">
    <name type="scientific">Collybia nuda</name>
    <dbReference type="NCBI Taxonomy" id="64659"/>
    <lineage>
        <taxon>Eukaryota</taxon>
        <taxon>Fungi</taxon>
        <taxon>Dikarya</taxon>
        <taxon>Basidiomycota</taxon>
        <taxon>Agaricomycotina</taxon>
        <taxon>Agaricomycetes</taxon>
        <taxon>Agaricomycetidae</taxon>
        <taxon>Agaricales</taxon>
        <taxon>Tricholomatineae</taxon>
        <taxon>Clitocybaceae</taxon>
        <taxon>Collybia</taxon>
    </lineage>
</organism>
<dbReference type="Proteomes" id="UP000807353">
    <property type="component" value="Unassembled WGS sequence"/>
</dbReference>
<comment type="caution">
    <text evidence="2">The sequence shown here is derived from an EMBL/GenBank/DDBJ whole genome shotgun (WGS) entry which is preliminary data.</text>
</comment>
<sequence>MQLPNLGLYALVILLAKATAMQVHSQPTDAAMSKPAKAYSTAGFTSDERAIVKVAENFLEGIGARNKTLMLDQVLPSGGATLLRNEVPIFTNLTGLIDRIPFDLPQSMEERISGQPVVRVDKDIAMLWTPYEFLIAGVIDHVGTDIWSFAKQNGRWLISGVADNSRAPDCDDGHAAGAQD</sequence>
<accession>A0A9P5Y317</accession>
<reference evidence="2" key="1">
    <citation type="submission" date="2020-11" db="EMBL/GenBank/DDBJ databases">
        <authorList>
            <consortium name="DOE Joint Genome Institute"/>
            <person name="Ahrendt S."/>
            <person name="Riley R."/>
            <person name="Andreopoulos W."/>
            <person name="Labutti K."/>
            <person name="Pangilinan J."/>
            <person name="Ruiz-Duenas F.J."/>
            <person name="Barrasa J.M."/>
            <person name="Sanchez-Garcia M."/>
            <person name="Camarero S."/>
            <person name="Miyauchi S."/>
            <person name="Serrano A."/>
            <person name="Linde D."/>
            <person name="Babiker R."/>
            <person name="Drula E."/>
            <person name="Ayuso-Fernandez I."/>
            <person name="Pacheco R."/>
            <person name="Padilla G."/>
            <person name="Ferreira P."/>
            <person name="Barriuso J."/>
            <person name="Kellner H."/>
            <person name="Castanera R."/>
            <person name="Alfaro M."/>
            <person name="Ramirez L."/>
            <person name="Pisabarro A.G."/>
            <person name="Kuo A."/>
            <person name="Tritt A."/>
            <person name="Lipzen A."/>
            <person name="He G."/>
            <person name="Yan M."/>
            <person name="Ng V."/>
            <person name="Cullen D."/>
            <person name="Martin F."/>
            <person name="Rosso M.-N."/>
            <person name="Henrissat B."/>
            <person name="Hibbett D."/>
            <person name="Martinez A.T."/>
            <person name="Grigoriev I.V."/>
        </authorList>
    </citation>
    <scope>NUCLEOTIDE SEQUENCE</scope>
    <source>
        <strain evidence="2">CBS 247.69</strain>
    </source>
</reference>
<evidence type="ECO:0008006" key="4">
    <source>
        <dbReference type="Google" id="ProtNLM"/>
    </source>
</evidence>
<feature type="chain" id="PRO_5040353501" description="Nuclear transport factor 2 family protein" evidence="1">
    <location>
        <begin position="26"/>
        <end position="180"/>
    </location>
</feature>
<dbReference type="InterPro" id="IPR032710">
    <property type="entry name" value="NTF2-like_dom_sf"/>
</dbReference>
<dbReference type="OrthoDB" id="2896390at2759"/>
<protein>
    <recommendedName>
        <fullName evidence="4">Nuclear transport factor 2 family protein</fullName>
    </recommendedName>
</protein>